<feature type="chain" id="PRO_5031597281" description="Phytosulfokine" evidence="9">
    <location>
        <begin position="27"/>
        <end position="101"/>
    </location>
</feature>
<protein>
    <recommendedName>
        <fullName evidence="9">Phytosulfokine</fullName>
    </recommendedName>
    <component>
        <recommendedName>
            <fullName evidence="9">Phytosulfokine-alpha</fullName>
            <shortName evidence="9">PSK-alpha</shortName>
            <shortName evidence="9">Phytosulfokine-a</shortName>
        </recommendedName>
    </component>
    <component>
        <recommendedName>
            <fullName evidence="9">Phytosulfokine-beta</fullName>
            <shortName evidence="9">PSK-beta</shortName>
            <shortName evidence="9">Phytosulfokine-b</shortName>
        </recommendedName>
    </component>
</protein>
<keyword evidence="3 9" id="KW-0217">Developmental protein</keyword>
<evidence type="ECO:0000256" key="2">
    <source>
        <dbReference type="ARBA" id="ARBA00010781"/>
    </source>
</evidence>
<dbReference type="GO" id="GO:0008283">
    <property type="term" value="P:cell population proliferation"/>
    <property type="evidence" value="ECO:0007669"/>
    <property type="project" value="UniProtKB-UniRule"/>
</dbReference>
<accession>A0A2Z7CJ94</accession>
<dbReference type="Pfam" id="PF06404">
    <property type="entry name" value="PSK"/>
    <property type="match status" value="1"/>
</dbReference>
<dbReference type="GO" id="GO:0030154">
    <property type="term" value="P:cell differentiation"/>
    <property type="evidence" value="ECO:0007669"/>
    <property type="project" value="UniProtKB-UniRule"/>
</dbReference>
<keyword evidence="6 9" id="KW-0732">Signal</keyword>
<dbReference type="InterPro" id="IPR009438">
    <property type="entry name" value="Phytosulfokine"/>
</dbReference>
<evidence type="ECO:0000256" key="6">
    <source>
        <dbReference type="ARBA" id="ARBA00022729"/>
    </source>
</evidence>
<dbReference type="GO" id="GO:0005576">
    <property type="term" value="C:extracellular region"/>
    <property type="evidence" value="ECO:0007669"/>
    <property type="project" value="UniProtKB-SubCell"/>
</dbReference>
<evidence type="ECO:0000256" key="5">
    <source>
        <dbReference type="ARBA" id="ARBA00022641"/>
    </source>
</evidence>
<keyword evidence="4 9" id="KW-0964">Secreted</keyword>
<evidence type="ECO:0000256" key="4">
    <source>
        <dbReference type="ARBA" id="ARBA00022525"/>
    </source>
</evidence>
<keyword evidence="7 9" id="KW-0221">Differentiation</keyword>
<evidence type="ECO:0000256" key="8">
    <source>
        <dbReference type="ARBA" id="ARBA00023030"/>
    </source>
</evidence>
<dbReference type="OrthoDB" id="1914102at2759"/>
<evidence type="ECO:0000256" key="9">
    <source>
        <dbReference type="RuleBase" id="RU368031"/>
    </source>
</evidence>
<evidence type="ECO:0000256" key="1">
    <source>
        <dbReference type="ARBA" id="ARBA00004613"/>
    </source>
</evidence>
<evidence type="ECO:0000313" key="11">
    <source>
        <dbReference type="Proteomes" id="UP000250235"/>
    </source>
</evidence>
<dbReference type="GO" id="GO:0008083">
    <property type="term" value="F:growth factor activity"/>
    <property type="evidence" value="ECO:0007669"/>
    <property type="project" value="UniProtKB-UniRule"/>
</dbReference>
<evidence type="ECO:0000256" key="7">
    <source>
        <dbReference type="ARBA" id="ARBA00022782"/>
    </source>
</evidence>
<proteinExistence type="inferred from homology"/>
<feature type="signal peptide" evidence="9">
    <location>
        <begin position="1"/>
        <end position="26"/>
    </location>
</feature>
<dbReference type="Proteomes" id="UP000250235">
    <property type="component" value="Unassembled WGS sequence"/>
</dbReference>
<keyword evidence="5 9" id="KW-0765">Sulfation</keyword>
<keyword evidence="11" id="KW-1185">Reference proteome</keyword>
<comment type="function">
    <text evidence="9">Promotes plant cell differentiation, organogenesis and somatic embryogenesis as well as cell proliferation.</text>
</comment>
<dbReference type="AlphaFoldDB" id="A0A2Z7CJ94"/>
<comment type="similarity">
    <text evidence="2 9">Belongs to the phytosulfokine family.</text>
</comment>
<dbReference type="PANTHER" id="PTHR33285">
    <property type="entry name" value="PHYTOSULFOKINES 3"/>
    <property type="match status" value="1"/>
</dbReference>
<comment type="PTM">
    <text evidence="9">PSK-alpha is produced by endopeptidase digestion. PSK-beta is produced from PSK-alpha by exopeptidase digestion.</text>
</comment>
<dbReference type="PANTHER" id="PTHR33285:SF33">
    <property type="entry name" value="PHYTOSULFOKINE"/>
    <property type="match status" value="1"/>
</dbReference>
<evidence type="ECO:0000313" key="10">
    <source>
        <dbReference type="EMBL" id="KZV47172.1"/>
    </source>
</evidence>
<sequence>MNRHFRMIALVVFLLVSFTTITKYSARELAPRQEEALGVKSKGVGSQESVSKIKGFDSFDKLMGLEENSSCEGGLYEEDGLRRRDMLEAHLDYIYTQQHKP</sequence>
<keyword evidence="8 9" id="KW-0339">Growth factor</keyword>
<reference evidence="10 11" key="1">
    <citation type="journal article" date="2015" name="Proc. Natl. Acad. Sci. U.S.A.">
        <title>The resurrection genome of Boea hygrometrica: A blueprint for survival of dehydration.</title>
        <authorList>
            <person name="Xiao L."/>
            <person name="Yang G."/>
            <person name="Zhang L."/>
            <person name="Yang X."/>
            <person name="Zhao S."/>
            <person name="Ji Z."/>
            <person name="Zhou Q."/>
            <person name="Hu M."/>
            <person name="Wang Y."/>
            <person name="Chen M."/>
            <person name="Xu Y."/>
            <person name="Jin H."/>
            <person name="Xiao X."/>
            <person name="Hu G."/>
            <person name="Bao F."/>
            <person name="Hu Y."/>
            <person name="Wan P."/>
            <person name="Li L."/>
            <person name="Deng X."/>
            <person name="Kuang T."/>
            <person name="Xiang C."/>
            <person name="Zhu J.K."/>
            <person name="Oliver M.J."/>
            <person name="He Y."/>
        </authorList>
    </citation>
    <scope>NUCLEOTIDE SEQUENCE [LARGE SCALE GENOMIC DNA]</scope>
    <source>
        <strain evidence="11">cv. XS01</strain>
    </source>
</reference>
<organism evidence="10 11">
    <name type="scientific">Dorcoceras hygrometricum</name>
    <dbReference type="NCBI Taxonomy" id="472368"/>
    <lineage>
        <taxon>Eukaryota</taxon>
        <taxon>Viridiplantae</taxon>
        <taxon>Streptophyta</taxon>
        <taxon>Embryophyta</taxon>
        <taxon>Tracheophyta</taxon>
        <taxon>Spermatophyta</taxon>
        <taxon>Magnoliopsida</taxon>
        <taxon>eudicotyledons</taxon>
        <taxon>Gunneridae</taxon>
        <taxon>Pentapetalae</taxon>
        <taxon>asterids</taxon>
        <taxon>lamiids</taxon>
        <taxon>Lamiales</taxon>
        <taxon>Gesneriaceae</taxon>
        <taxon>Didymocarpoideae</taxon>
        <taxon>Trichosporeae</taxon>
        <taxon>Loxocarpinae</taxon>
        <taxon>Dorcoceras</taxon>
    </lineage>
</organism>
<comment type="PTM">
    <text evidence="9">Sulfation is important for activity and for the binding to a putative membrane receptor.</text>
</comment>
<evidence type="ECO:0000256" key="3">
    <source>
        <dbReference type="ARBA" id="ARBA00022473"/>
    </source>
</evidence>
<comment type="subcellular location">
    <subcellularLocation>
        <location evidence="1 9">Secreted</location>
    </subcellularLocation>
</comment>
<dbReference type="EMBL" id="KQ995304">
    <property type="protein sequence ID" value="KZV47172.1"/>
    <property type="molecule type" value="Genomic_DNA"/>
</dbReference>
<gene>
    <name evidence="10" type="ORF">F511_05223</name>
</gene>
<name>A0A2Z7CJ94_9LAMI</name>